<name>A0A6A3GUR3_9STRA</name>
<organism evidence="2 3">
    <name type="scientific">Phytophthora rubi</name>
    <dbReference type="NCBI Taxonomy" id="129364"/>
    <lineage>
        <taxon>Eukaryota</taxon>
        <taxon>Sar</taxon>
        <taxon>Stramenopiles</taxon>
        <taxon>Oomycota</taxon>
        <taxon>Peronosporomycetes</taxon>
        <taxon>Peronosporales</taxon>
        <taxon>Peronosporaceae</taxon>
        <taxon>Phytophthora</taxon>
    </lineage>
</organism>
<dbReference type="Proteomes" id="UP000429607">
    <property type="component" value="Unassembled WGS sequence"/>
</dbReference>
<gene>
    <name evidence="2" type="ORF">PR001_g30324</name>
</gene>
<comment type="caution">
    <text evidence="2">The sequence shown here is derived from an EMBL/GenBank/DDBJ whole genome shotgun (WGS) entry which is preliminary data.</text>
</comment>
<evidence type="ECO:0000313" key="2">
    <source>
        <dbReference type="EMBL" id="KAE8960633.1"/>
    </source>
</evidence>
<evidence type="ECO:0000313" key="3">
    <source>
        <dbReference type="Proteomes" id="UP000429607"/>
    </source>
</evidence>
<accession>A0A6A3GUR3</accession>
<sequence>MLQGVYRGTMEGKSTGGGGAPAPLRCRTGGAKQKPRVAGLRAKKKTTSKKRTAEQATATEQAPGKKPFTAATATSTAAQEIIASALESDLSDDED</sequence>
<reference evidence="2 3" key="1">
    <citation type="submission" date="2018-09" db="EMBL/GenBank/DDBJ databases">
        <title>Genomic investigation of the strawberry pathogen Phytophthora fragariae indicates pathogenicity is determined by transcriptional variation in three key races.</title>
        <authorList>
            <person name="Adams T.M."/>
            <person name="Armitage A.D."/>
            <person name="Sobczyk M.K."/>
            <person name="Bates H.J."/>
            <person name="Dunwell J.M."/>
            <person name="Nellist C.F."/>
            <person name="Harrison R.J."/>
        </authorList>
    </citation>
    <scope>NUCLEOTIDE SEQUENCE [LARGE SCALE GENOMIC DNA]</scope>
    <source>
        <strain evidence="2 3">SCRP249</strain>
    </source>
</reference>
<protein>
    <submittedName>
        <fullName evidence="2">Uncharacterized protein</fullName>
    </submittedName>
</protein>
<feature type="compositionally biased region" description="Basic residues" evidence="1">
    <location>
        <begin position="41"/>
        <end position="50"/>
    </location>
</feature>
<dbReference type="AlphaFoldDB" id="A0A6A3GUR3"/>
<dbReference type="EMBL" id="QXFV01006727">
    <property type="protein sequence ID" value="KAE8960633.1"/>
    <property type="molecule type" value="Genomic_DNA"/>
</dbReference>
<feature type="region of interest" description="Disordered" evidence="1">
    <location>
        <begin position="1"/>
        <end position="73"/>
    </location>
</feature>
<proteinExistence type="predicted"/>
<evidence type="ECO:0000256" key="1">
    <source>
        <dbReference type="SAM" id="MobiDB-lite"/>
    </source>
</evidence>